<protein>
    <submittedName>
        <fullName evidence="5">Putative fatty-acid-CoA ligase FadD</fullName>
    </submittedName>
</protein>
<dbReference type="AlphaFoldDB" id="A0A511QZ02"/>
<evidence type="ECO:0000313" key="5">
    <source>
        <dbReference type="EMBL" id="GEM82621.1"/>
    </source>
</evidence>
<organism evidence="5 6">
    <name type="scientific">Meiothermus hypogaeus NBRC 106114</name>
    <dbReference type="NCBI Taxonomy" id="1227553"/>
    <lineage>
        <taxon>Bacteria</taxon>
        <taxon>Thermotogati</taxon>
        <taxon>Deinococcota</taxon>
        <taxon>Deinococci</taxon>
        <taxon>Thermales</taxon>
        <taxon>Thermaceae</taxon>
        <taxon>Meiothermus</taxon>
    </lineage>
</organism>
<dbReference type="InterPro" id="IPR045851">
    <property type="entry name" value="AMP-bd_C_sf"/>
</dbReference>
<dbReference type="InterPro" id="IPR042099">
    <property type="entry name" value="ANL_N_sf"/>
</dbReference>
<dbReference type="RefSeq" id="WP_119340985.1">
    <property type="nucleotide sequence ID" value="NZ_BJXL01000016.1"/>
</dbReference>
<reference evidence="5 6" key="1">
    <citation type="submission" date="2019-07" db="EMBL/GenBank/DDBJ databases">
        <title>Whole genome shotgun sequence of Meiothermus hypogaeus NBRC 106114.</title>
        <authorList>
            <person name="Hosoyama A."/>
            <person name="Uohara A."/>
            <person name="Ohji S."/>
            <person name="Ichikawa N."/>
        </authorList>
    </citation>
    <scope>NUCLEOTIDE SEQUENCE [LARGE SCALE GENOMIC DNA]</scope>
    <source>
        <strain evidence="5 6">NBRC 106114</strain>
    </source>
</reference>
<comment type="similarity">
    <text evidence="1">Belongs to the ATP-dependent AMP-binding enzyme family.</text>
</comment>
<evidence type="ECO:0000313" key="6">
    <source>
        <dbReference type="Proteomes" id="UP000321197"/>
    </source>
</evidence>
<dbReference type="InterPro" id="IPR025110">
    <property type="entry name" value="AMP-bd_C"/>
</dbReference>
<name>A0A511QZ02_9DEIN</name>
<evidence type="ECO:0000256" key="1">
    <source>
        <dbReference type="ARBA" id="ARBA00006432"/>
    </source>
</evidence>
<dbReference type="Pfam" id="PF13193">
    <property type="entry name" value="AMP-binding_C"/>
    <property type="match status" value="1"/>
</dbReference>
<dbReference type="EMBL" id="BJXL01000016">
    <property type="protein sequence ID" value="GEM82621.1"/>
    <property type="molecule type" value="Genomic_DNA"/>
</dbReference>
<keyword evidence="2 5" id="KW-0436">Ligase</keyword>
<feature type="domain" description="AMP-binding enzyme C-terminal" evidence="4">
    <location>
        <begin position="436"/>
        <end position="506"/>
    </location>
</feature>
<gene>
    <name evidence="5" type="ORF">MHY01S_07870</name>
</gene>
<dbReference type="InterPro" id="IPR000873">
    <property type="entry name" value="AMP-dep_synth/lig_dom"/>
</dbReference>
<dbReference type="GO" id="GO:0006631">
    <property type="term" value="P:fatty acid metabolic process"/>
    <property type="evidence" value="ECO:0007669"/>
    <property type="project" value="TreeGrafter"/>
</dbReference>
<dbReference type="Pfam" id="PF00501">
    <property type="entry name" value="AMP-binding"/>
    <property type="match status" value="1"/>
</dbReference>
<dbReference type="OrthoDB" id="56621at2"/>
<dbReference type="Gene3D" id="3.30.300.30">
    <property type="match status" value="1"/>
</dbReference>
<evidence type="ECO:0000259" key="3">
    <source>
        <dbReference type="Pfam" id="PF00501"/>
    </source>
</evidence>
<dbReference type="PANTHER" id="PTHR43201">
    <property type="entry name" value="ACYL-COA SYNTHETASE"/>
    <property type="match status" value="1"/>
</dbReference>
<dbReference type="Proteomes" id="UP000321197">
    <property type="component" value="Unassembled WGS sequence"/>
</dbReference>
<comment type="caution">
    <text evidence="5">The sequence shown here is derived from an EMBL/GenBank/DDBJ whole genome shotgun (WGS) entry which is preliminary data.</text>
</comment>
<sequence>MASIVSPSGLAQFLRLVAKSGLLGSKPLVSLASLVPLWLRFGGSLYTLAAWAAARFPNRLAVVEGEQQLSFQQLLEHANRLAAALQERFAMDSVGILGRNRIAYIVALLACTRLGCDLVLLNPMFGPEQLRVVLRRRPLGLLLFDLGFRPLVEEALASMPATGQPRLLALEDTPELIAESPIGKTHHKPRKSSLTVLTSGTTGPAKEVRRSIKAAEALGLISNLLLHLQPHSGQRVLLAVPLLHGHGLATLALCLVAGLSLHLGKSRARDLWEEIQAHKIELLVLVPTILHRLLEAGAPSHGNHLRAVISGSAPLNPSLVLRTLAMLGQKLYNLYGSSETGVISLASPKDLLEAPGTVGHPLPGVTLKILDEAKNELPRGQIGQVWVSRGGQIAPTGDLGYLDPQGRLFLTGRADEVLICGGEKVFPTQIEERITNLLPYAEECAVVGVPDLEYGQALHLFLVLKPGHDSMETYTIQRDLEAHLPRTLRPRHITLLTELPRNQAGKLLRAKLHALLEAKPH</sequence>
<accession>A0A511QZ02</accession>
<evidence type="ECO:0000256" key="2">
    <source>
        <dbReference type="ARBA" id="ARBA00022598"/>
    </source>
</evidence>
<dbReference type="PANTHER" id="PTHR43201:SF5">
    <property type="entry name" value="MEDIUM-CHAIN ACYL-COA LIGASE ACSF2, MITOCHONDRIAL"/>
    <property type="match status" value="1"/>
</dbReference>
<dbReference type="GO" id="GO:0031956">
    <property type="term" value="F:medium-chain fatty acid-CoA ligase activity"/>
    <property type="evidence" value="ECO:0007669"/>
    <property type="project" value="TreeGrafter"/>
</dbReference>
<proteinExistence type="inferred from homology"/>
<dbReference type="Gene3D" id="3.40.50.12780">
    <property type="entry name" value="N-terminal domain of ligase-like"/>
    <property type="match status" value="1"/>
</dbReference>
<feature type="domain" description="AMP-dependent synthetase/ligase" evidence="3">
    <location>
        <begin position="51"/>
        <end position="389"/>
    </location>
</feature>
<dbReference type="CDD" id="cd04433">
    <property type="entry name" value="AFD_class_I"/>
    <property type="match status" value="1"/>
</dbReference>
<evidence type="ECO:0000259" key="4">
    <source>
        <dbReference type="Pfam" id="PF13193"/>
    </source>
</evidence>
<dbReference type="SUPFAM" id="SSF56801">
    <property type="entry name" value="Acetyl-CoA synthetase-like"/>
    <property type="match status" value="1"/>
</dbReference>